<proteinExistence type="predicted"/>
<comment type="caution">
    <text evidence="1">The sequence shown here is derived from an EMBL/GenBank/DDBJ whole genome shotgun (WGS) entry which is preliminary data.</text>
</comment>
<organism evidence="1 2">
    <name type="scientific">Tectimicrobiota bacterium</name>
    <dbReference type="NCBI Taxonomy" id="2528274"/>
    <lineage>
        <taxon>Bacteria</taxon>
        <taxon>Pseudomonadati</taxon>
        <taxon>Nitrospinota/Tectimicrobiota group</taxon>
        <taxon>Candidatus Tectimicrobiota</taxon>
    </lineage>
</organism>
<dbReference type="Proteomes" id="UP000712673">
    <property type="component" value="Unassembled WGS sequence"/>
</dbReference>
<keyword evidence="1" id="KW-0378">Hydrolase</keyword>
<feature type="non-terminal residue" evidence="1">
    <location>
        <position position="31"/>
    </location>
</feature>
<evidence type="ECO:0000313" key="2">
    <source>
        <dbReference type="Proteomes" id="UP000712673"/>
    </source>
</evidence>
<accession>A0A938B4W6</accession>
<sequence>MPLDPQAQQVLEQIAALGFPPPHQVSPVRAR</sequence>
<reference evidence="1" key="1">
    <citation type="submission" date="2019-03" db="EMBL/GenBank/DDBJ databases">
        <title>Lake Tanganyika Metagenome-Assembled Genomes (MAGs).</title>
        <authorList>
            <person name="Tran P."/>
        </authorList>
    </citation>
    <scope>NUCLEOTIDE SEQUENCE</scope>
    <source>
        <strain evidence="1">K_DeepCast_65m_m2_066</strain>
    </source>
</reference>
<name>A0A938B4W6_UNCTE</name>
<gene>
    <name evidence="1" type="ORF">FJZ47_14835</name>
</gene>
<dbReference type="EMBL" id="VGLS01000470">
    <property type="protein sequence ID" value="MBM3225060.1"/>
    <property type="molecule type" value="Genomic_DNA"/>
</dbReference>
<dbReference type="GO" id="GO:0016787">
    <property type="term" value="F:hydrolase activity"/>
    <property type="evidence" value="ECO:0007669"/>
    <property type="project" value="UniProtKB-KW"/>
</dbReference>
<evidence type="ECO:0000313" key="1">
    <source>
        <dbReference type="EMBL" id="MBM3225060.1"/>
    </source>
</evidence>
<dbReference type="AlphaFoldDB" id="A0A938B4W6"/>
<protein>
    <submittedName>
        <fullName evidence="1">Alpha/beta hydrolase</fullName>
    </submittedName>
</protein>